<sequence length="150" mass="17456">MIDKLLKKVMHRLTQEESNPTAENLQIATAVLFLELAYADFELAPAEEEKIRKSLRAFFDMEDGDLDDLLLLAREKREQRDDIWLFTDTIKKSWPHATRVRVLEMLWQLVFADGHMDIQEEALMRKLTNLLGLSHGDMIMARRAANTTDI</sequence>
<dbReference type="EMBL" id="DRLD01000057">
    <property type="protein sequence ID" value="HED09444.1"/>
    <property type="molecule type" value="Genomic_DNA"/>
</dbReference>
<dbReference type="Proteomes" id="UP000886005">
    <property type="component" value="Unassembled WGS sequence"/>
</dbReference>
<feature type="domain" description="Co-chaperone DjlA N-terminal" evidence="1">
    <location>
        <begin position="26"/>
        <end position="142"/>
    </location>
</feature>
<evidence type="ECO:0000259" key="1">
    <source>
        <dbReference type="Pfam" id="PF05099"/>
    </source>
</evidence>
<dbReference type="AlphaFoldDB" id="A0A7V1LK30"/>
<dbReference type="InterPro" id="IPR007791">
    <property type="entry name" value="DjlA_N"/>
</dbReference>
<dbReference type="CDD" id="cd07313">
    <property type="entry name" value="terB_like_2"/>
    <property type="match status" value="1"/>
</dbReference>
<dbReference type="Pfam" id="PF05099">
    <property type="entry name" value="TerB"/>
    <property type="match status" value="1"/>
</dbReference>
<reference evidence="2" key="1">
    <citation type="journal article" date="2020" name="mSystems">
        <title>Genome- and Community-Level Interaction Insights into Carbon Utilization and Element Cycling Functions of Hydrothermarchaeota in Hydrothermal Sediment.</title>
        <authorList>
            <person name="Zhou Z."/>
            <person name="Liu Y."/>
            <person name="Xu W."/>
            <person name="Pan J."/>
            <person name="Luo Z.H."/>
            <person name="Li M."/>
        </authorList>
    </citation>
    <scope>NUCLEOTIDE SEQUENCE [LARGE SCALE GENOMIC DNA]</scope>
    <source>
        <strain evidence="2">HyVt-456</strain>
    </source>
</reference>
<accession>A0A7V1LK30</accession>
<gene>
    <name evidence="2" type="ORF">ENJ10_02040</name>
</gene>
<evidence type="ECO:0000313" key="2">
    <source>
        <dbReference type="EMBL" id="HED09444.1"/>
    </source>
</evidence>
<comment type="caution">
    <text evidence="2">The sequence shown here is derived from an EMBL/GenBank/DDBJ whole genome shotgun (WGS) entry which is preliminary data.</text>
</comment>
<dbReference type="InterPro" id="IPR029024">
    <property type="entry name" value="TerB-like"/>
</dbReference>
<name>A0A7V1LK30_CALAY</name>
<dbReference type="Gene3D" id="1.10.3680.10">
    <property type="entry name" value="TerB-like"/>
    <property type="match status" value="1"/>
</dbReference>
<organism evidence="2">
    <name type="scientific">Caldithrix abyssi</name>
    <dbReference type="NCBI Taxonomy" id="187145"/>
    <lineage>
        <taxon>Bacteria</taxon>
        <taxon>Pseudomonadati</taxon>
        <taxon>Calditrichota</taxon>
        <taxon>Calditrichia</taxon>
        <taxon>Calditrichales</taxon>
        <taxon>Calditrichaceae</taxon>
        <taxon>Caldithrix</taxon>
    </lineage>
</organism>
<protein>
    <submittedName>
        <fullName evidence="2">TerB family tellurite resistance protein</fullName>
    </submittedName>
</protein>
<proteinExistence type="predicted"/>
<dbReference type="SUPFAM" id="SSF158682">
    <property type="entry name" value="TerB-like"/>
    <property type="match status" value="1"/>
</dbReference>